<evidence type="ECO:0000313" key="17">
    <source>
        <dbReference type="EMBL" id="QEZ48943.1"/>
    </source>
</evidence>
<keyword evidence="7" id="KW-0051">Antiviral defense</keyword>
<evidence type="ECO:0000256" key="10">
    <source>
        <dbReference type="SAM" id="MobiDB-lite"/>
    </source>
</evidence>
<feature type="compositionally biased region" description="Basic and acidic residues" evidence="10">
    <location>
        <begin position="9"/>
        <end position="18"/>
    </location>
</feature>
<keyword evidence="2 17" id="KW-0808">Transferase</keyword>
<evidence type="ECO:0000256" key="4">
    <source>
        <dbReference type="ARBA" id="ARBA00022723"/>
    </source>
</evidence>
<keyword evidence="4" id="KW-0479">Metal-binding</keyword>
<sequence length="458" mass="51886">MEAQQKTHRGLEQGRRGEAPTPGPRGAESMAANPETESPSVTDRLMEAICEPENLRQALKRVKANKGAPGVDGMTVKELPGYLKSHWAGLREQLLSGTYKAQPVRRVEIPKPDGGIRKLGVPTARDRFIQQALMQVLQRQWDPTFSDASYGFRPGRSAHQAVARAQGHIEAGCKWVVDLDLEKFFDRVNHDLLMSRVAKRVSDKRVLKLIRGFLTSGVLEQGLVGPTDEGTPQGGPLSPLLSNLLLDDLDRELERRGLRFVRYADDCNVYVRSERAGQRVMRGLKAYLIDKLKLKVNESKSAVAPPAERKFLGFTFRLTTRVWRVIAPQSVGRFKEKVRELTRRSRGISLERMLAELRRYLIGWLGYFGFNEWPSVLRDVEGWLRRRLRCFLWKQWKVSPARFRELRGRGIGPDLAAQTVGSPHGPWRLSCSPALNMALPNRFFDELGLPSLVRKPIN</sequence>
<dbReference type="RefSeq" id="WP_151069397.1">
    <property type="nucleotide sequence ID" value="NZ_CP032518.1"/>
</dbReference>
<organism evidence="17 18">
    <name type="scientific">Cupriavidus oxalaticus</name>
    <dbReference type="NCBI Taxonomy" id="96344"/>
    <lineage>
        <taxon>Bacteria</taxon>
        <taxon>Pseudomonadati</taxon>
        <taxon>Pseudomonadota</taxon>
        <taxon>Betaproteobacteria</taxon>
        <taxon>Burkholderiales</taxon>
        <taxon>Burkholderiaceae</taxon>
        <taxon>Cupriavidus</taxon>
    </lineage>
</organism>
<dbReference type="InterPro" id="IPR030931">
    <property type="entry name" value="Group_II_RT_mat"/>
</dbReference>
<dbReference type="EMBL" id="CP032519">
    <property type="protein sequence ID" value="QEZ45313.1"/>
    <property type="molecule type" value="Genomic_DNA"/>
</dbReference>
<reference evidence="17 18" key="1">
    <citation type="submission" date="2018-09" db="EMBL/GenBank/DDBJ databases">
        <title>Complete genome sequence of Cupriavidus oxalaticus T2, a bacterium capable of phenol tolerance and degradation.</title>
        <authorList>
            <person name="Yan J."/>
        </authorList>
    </citation>
    <scope>NUCLEOTIDE SEQUENCE [LARGE SCALE GENOMIC DNA]</scope>
    <source>
        <strain evidence="17 18">T2</strain>
        <plasmid evidence="17 18">unnamed1</plasmid>
    </source>
</reference>
<dbReference type="Pfam" id="PF08388">
    <property type="entry name" value="GIIM"/>
    <property type="match status" value="1"/>
</dbReference>
<gene>
    <name evidence="17" type="primary">ltrA</name>
    <name evidence="12" type="ORF">D2917_01745</name>
    <name evidence="13" type="ORF">D2917_07280</name>
    <name evidence="14" type="ORF">D2917_13225</name>
    <name evidence="15" type="ORF">D2917_16205</name>
    <name evidence="16" type="ORF">D2917_28400</name>
    <name evidence="17" type="ORF">D2917_32295</name>
</gene>
<dbReference type="SUPFAM" id="SSF56672">
    <property type="entry name" value="DNA/RNA polymerases"/>
    <property type="match status" value="1"/>
</dbReference>
<evidence type="ECO:0000313" key="13">
    <source>
        <dbReference type="EMBL" id="QEZ44056.1"/>
    </source>
</evidence>
<protein>
    <recommendedName>
        <fullName evidence="1">RNA-directed DNA polymerase</fullName>
        <ecNumber evidence="1">2.7.7.49</ecNumber>
    </recommendedName>
</protein>
<dbReference type="NCBIfam" id="TIGR04416">
    <property type="entry name" value="group_II_RT_mat"/>
    <property type="match status" value="1"/>
</dbReference>
<dbReference type="PRINTS" id="PR00866">
    <property type="entry name" value="RNADNAPOLMS"/>
</dbReference>
<dbReference type="PROSITE" id="PS50878">
    <property type="entry name" value="RT_POL"/>
    <property type="match status" value="1"/>
</dbReference>
<dbReference type="InterPro" id="IPR000477">
    <property type="entry name" value="RT_dom"/>
</dbReference>
<accession>A0A5P3VTT7</accession>
<keyword evidence="6 17" id="KW-0695">RNA-directed DNA polymerase</keyword>
<evidence type="ECO:0000313" key="16">
    <source>
        <dbReference type="EMBL" id="QEZ47996.1"/>
    </source>
</evidence>
<evidence type="ECO:0000256" key="9">
    <source>
        <dbReference type="ARBA" id="ARBA00048173"/>
    </source>
</evidence>
<evidence type="ECO:0000313" key="12">
    <source>
        <dbReference type="EMBL" id="QEZ43081.1"/>
    </source>
</evidence>
<feature type="domain" description="Reverse transcriptase" evidence="11">
    <location>
        <begin position="90"/>
        <end position="316"/>
    </location>
</feature>
<dbReference type="GO" id="GO:0046872">
    <property type="term" value="F:metal ion binding"/>
    <property type="evidence" value="ECO:0007669"/>
    <property type="project" value="UniProtKB-KW"/>
</dbReference>
<evidence type="ECO:0000259" key="11">
    <source>
        <dbReference type="PROSITE" id="PS50878"/>
    </source>
</evidence>
<comment type="similarity">
    <text evidence="8">Belongs to the bacterial reverse transcriptase family.</text>
</comment>
<dbReference type="GO" id="GO:0003964">
    <property type="term" value="F:RNA-directed DNA polymerase activity"/>
    <property type="evidence" value="ECO:0007669"/>
    <property type="project" value="UniProtKB-KW"/>
</dbReference>
<keyword evidence="3 17" id="KW-0548">Nucleotidyltransferase</keyword>
<keyword evidence="5" id="KW-0460">Magnesium</keyword>
<keyword evidence="17" id="KW-0614">Plasmid</keyword>
<evidence type="ECO:0000256" key="6">
    <source>
        <dbReference type="ARBA" id="ARBA00022918"/>
    </source>
</evidence>
<name>A0A5P3VTT7_9BURK</name>
<evidence type="ECO:0000256" key="2">
    <source>
        <dbReference type="ARBA" id="ARBA00022679"/>
    </source>
</evidence>
<dbReference type="GO" id="GO:0051607">
    <property type="term" value="P:defense response to virus"/>
    <property type="evidence" value="ECO:0007669"/>
    <property type="project" value="UniProtKB-KW"/>
</dbReference>
<evidence type="ECO:0000256" key="1">
    <source>
        <dbReference type="ARBA" id="ARBA00012493"/>
    </source>
</evidence>
<proteinExistence type="inferred from homology"/>
<dbReference type="GO" id="GO:0003723">
    <property type="term" value="F:RNA binding"/>
    <property type="evidence" value="ECO:0007669"/>
    <property type="project" value="InterPro"/>
</dbReference>
<dbReference type="Proteomes" id="UP000325743">
    <property type="component" value="Plasmid unnamed1"/>
</dbReference>
<geneLocation type="plasmid" evidence="17">
    <name>unnamed1</name>
</geneLocation>
<dbReference type="Proteomes" id="UP000325743">
    <property type="component" value="Chromosome 1"/>
</dbReference>
<dbReference type="EMBL" id="CP032518">
    <property type="protein sequence ID" value="QEZ43081.1"/>
    <property type="molecule type" value="Genomic_DNA"/>
</dbReference>
<dbReference type="EMBL" id="CP032519">
    <property type="protein sequence ID" value="QEZ47996.1"/>
    <property type="molecule type" value="Genomic_DNA"/>
</dbReference>
<evidence type="ECO:0000256" key="5">
    <source>
        <dbReference type="ARBA" id="ARBA00022842"/>
    </source>
</evidence>
<evidence type="ECO:0000256" key="7">
    <source>
        <dbReference type="ARBA" id="ARBA00023118"/>
    </source>
</evidence>
<evidence type="ECO:0000313" key="14">
    <source>
        <dbReference type="EMBL" id="QEZ45313.1"/>
    </source>
</evidence>
<dbReference type="EC" id="2.7.7.49" evidence="1"/>
<dbReference type="EMBL" id="CP032519">
    <property type="protein sequence ID" value="QEZ45861.1"/>
    <property type="molecule type" value="Genomic_DNA"/>
</dbReference>
<feature type="region of interest" description="Disordered" evidence="10">
    <location>
        <begin position="1"/>
        <end position="41"/>
    </location>
</feature>
<dbReference type="InterPro" id="IPR043502">
    <property type="entry name" value="DNA/RNA_pol_sf"/>
</dbReference>
<dbReference type="PANTHER" id="PTHR34047">
    <property type="entry name" value="NUCLEAR INTRON MATURASE 1, MITOCHONDRIAL-RELATED"/>
    <property type="match status" value="1"/>
</dbReference>
<dbReference type="EMBL" id="CP032518">
    <property type="protein sequence ID" value="QEZ44056.1"/>
    <property type="molecule type" value="Genomic_DNA"/>
</dbReference>
<dbReference type="AlphaFoldDB" id="A0A5P3VTT7"/>
<dbReference type="EMBL" id="CP032520">
    <property type="protein sequence ID" value="QEZ48943.1"/>
    <property type="molecule type" value="Genomic_DNA"/>
</dbReference>
<comment type="catalytic activity">
    <reaction evidence="9">
        <text>DNA(n) + a 2'-deoxyribonucleoside 5'-triphosphate = DNA(n+1) + diphosphate</text>
        <dbReference type="Rhea" id="RHEA:22508"/>
        <dbReference type="Rhea" id="RHEA-COMP:17339"/>
        <dbReference type="Rhea" id="RHEA-COMP:17340"/>
        <dbReference type="ChEBI" id="CHEBI:33019"/>
        <dbReference type="ChEBI" id="CHEBI:61560"/>
        <dbReference type="ChEBI" id="CHEBI:173112"/>
        <dbReference type="EC" id="2.7.7.49"/>
    </reaction>
</comment>
<dbReference type="InterPro" id="IPR013597">
    <property type="entry name" value="Mat_intron_G2"/>
</dbReference>
<dbReference type="InterPro" id="IPR000123">
    <property type="entry name" value="Reverse_transcriptase_msDNA"/>
</dbReference>
<dbReference type="Proteomes" id="UP000325743">
    <property type="component" value="Chromosome 2"/>
</dbReference>
<evidence type="ECO:0000256" key="8">
    <source>
        <dbReference type="ARBA" id="ARBA00034120"/>
    </source>
</evidence>
<dbReference type="InterPro" id="IPR051083">
    <property type="entry name" value="GrpII_Intron_Splice-Mob/Def"/>
</dbReference>
<dbReference type="Pfam" id="PF00078">
    <property type="entry name" value="RVT_1"/>
    <property type="match status" value="1"/>
</dbReference>
<dbReference type="CDD" id="cd01651">
    <property type="entry name" value="RT_G2_intron"/>
    <property type="match status" value="1"/>
</dbReference>
<evidence type="ECO:0000313" key="18">
    <source>
        <dbReference type="Proteomes" id="UP000325743"/>
    </source>
</evidence>
<evidence type="ECO:0000256" key="3">
    <source>
        <dbReference type="ARBA" id="ARBA00022695"/>
    </source>
</evidence>
<dbReference type="PANTHER" id="PTHR34047:SF8">
    <property type="entry name" value="PROTEIN YKFC"/>
    <property type="match status" value="1"/>
</dbReference>
<evidence type="ECO:0000313" key="15">
    <source>
        <dbReference type="EMBL" id="QEZ45861.1"/>
    </source>
</evidence>